<comment type="caution">
    <text evidence="1">The sequence shown here is derived from an EMBL/GenBank/DDBJ whole genome shotgun (WGS) entry which is preliminary data.</text>
</comment>
<dbReference type="Gene3D" id="1.10.260.40">
    <property type="entry name" value="lambda repressor-like DNA-binding domains"/>
    <property type="match status" value="1"/>
</dbReference>
<dbReference type="SUPFAM" id="SSF47413">
    <property type="entry name" value="lambda repressor-like DNA-binding domains"/>
    <property type="match status" value="1"/>
</dbReference>
<protein>
    <submittedName>
        <fullName evidence="1">Helix-turn-helix domain-containing protein</fullName>
    </submittedName>
</protein>
<dbReference type="RefSeq" id="WP_154651526.1">
    <property type="nucleotide sequence ID" value="NZ_JBHUNE010000001.1"/>
</dbReference>
<dbReference type="CDD" id="cd00093">
    <property type="entry name" value="HTH_XRE"/>
    <property type="match status" value="1"/>
</dbReference>
<evidence type="ECO:0000313" key="2">
    <source>
        <dbReference type="Proteomes" id="UP001597492"/>
    </source>
</evidence>
<proteinExistence type="predicted"/>
<dbReference type="EMBL" id="JBHUNE010000001">
    <property type="protein sequence ID" value="MFD2757068.1"/>
    <property type="molecule type" value="Genomic_DNA"/>
</dbReference>
<gene>
    <name evidence="1" type="ORF">ACFSW7_01600</name>
</gene>
<keyword evidence="2" id="KW-1185">Reference proteome</keyword>
<evidence type="ECO:0000313" key="1">
    <source>
        <dbReference type="EMBL" id="MFD2757068.1"/>
    </source>
</evidence>
<reference evidence="2" key="1">
    <citation type="journal article" date="2019" name="Int. J. Syst. Evol. Microbiol.">
        <title>The Global Catalogue of Microorganisms (GCM) 10K type strain sequencing project: providing services to taxonomists for standard genome sequencing and annotation.</title>
        <authorList>
            <consortium name="The Broad Institute Genomics Platform"/>
            <consortium name="The Broad Institute Genome Sequencing Center for Infectious Disease"/>
            <person name="Wu L."/>
            <person name="Ma J."/>
        </authorList>
    </citation>
    <scope>NUCLEOTIDE SEQUENCE [LARGE SCALE GENOMIC DNA]</scope>
    <source>
        <strain evidence="2">TISTR 1514</strain>
    </source>
</reference>
<name>A0ABW5UUD2_9MICO</name>
<organism evidence="1 2">
    <name type="scientific">Gulosibacter faecalis</name>
    <dbReference type="NCBI Taxonomy" id="272240"/>
    <lineage>
        <taxon>Bacteria</taxon>
        <taxon>Bacillati</taxon>
        <taxon>Actinomycetota</taxon>
        <taxon>Actinomycetes</taxon>
        <taxon>Micrococcales</taxon>
        <taxon>Microbacteriaceae</taxon>
        <taxon>Gulosibacter</taxon>
    </lineage>
</organism>
<sequence length="85" mass="9126">MSTPHTSPARRTQLSLLVASNVRAEMARQQKGLSDLAEILHIGSRAASARHKGDQPFSLNEIATLAPWLGVTVDYLFSEPAALAS</sequence>
<dbReference type="InterPro" id="IPR001387">
    <property type="entry name" value="Cro/C1-type_HTH"/>
</dbReference>
<dbReference type="Proteomes" id="UP001597492">
    <property type="component" value="Unassembled WGS sequence"/>
</dbReference>
<dbReference type="InterPro" id="IPR010982">
    <property type="entry name" value="Lambda_DNA-bd_dom_sf"/>
</dbReference>
<accession>A0ABW5UUD2</accession>